<dbReference type="InterPro" id="IPR004752">
    <property type="entry name" value="AmpG_permease/AT-1"/>
</dbReference>
<feature type="transmembrane region" description="Helical" evidence="6">
    <location>
        <begin position="81"/>
        <end position="101"/>
    </location>
</feature>
<evidence type="ECO:0000256" key="6">
    <source>
        <dbReference type="SAM" id="Phobius"/>
    </source>
</evidence>
<keyword evidence="4 6" id="KW-1133">Transmembrane helix</keyword>
<dbReference type="Gene3D" id="1.20.1250.20">
    <property type="entry name" value="MFS general substrate transporter like domains"/>
    <property type="match status" value="2"/>
</dbReference>
<dbReference type="InterPro" id="IPR036259">
    <property type="entry name" value="MFS_trans_sf"/>
</dbReference>
<accession>A0A382PX91</accession>
<feature type="transmembrane region" description="Helical" evidence="6">
    <location>
        <begin position="181"/>
        <end position="199"/>
    </location>
</feature>
<keyword evidence="5 6" id="KW-0472">Membrane</keyword>
<sequence length="326" mass="34744">VGLLGMAGVDPTRDLQTVALLALLVAFSSATQDVAIDAYRIEIVEEQFQGAMAATYQFGYRIALLMAGGGALLMADIISWAWAYTILAGMMSVGVFTVFLISEPENGDIVIDKTSNVVAWFLSAVCKPFVDFFARNGSFAILILLFVGVFRISDLLLGVMANPFYIDMGFTLTEIGVVTKFYGTIATIVGAFVGGLLVVKFGILRPLLLAAVLLAVTNLLFAFLAAAGADLILLTGTITADNFSAGLGGAVFIAYLSSLTNRLYTATQYALFTSLMTLPGKFLGGFTGIFVDSYGYVQFFIIAALAGIPAIFLVAILMRNQGRRRA</sequence>
<organism evidence="8">
    <name type="scientific">marine metagenome</name>
    <dbReference type="NCBI Taxonomy" id="408172"/>
    <lineage>
        <taxon>unclassified sequences</taxon>
        <taxon>metagenomes</taxon>
        <taxon>ecological metagenomes</taxon>
    </lineage>
</organism>
<feature type="transmembrane region" description="Helical" evidence="6">
    <location>
        <begin position="206"/>
        <end position="226"/>
    </location>
</feature>
<dbReference type="AlphaFoldDB" id="A0A382PX91"/>
<dbReference type="Pfam" id="PF07690">
    <property type="entry name" value="MFS_1"/>
    <property type="match status" value="1"/>
</dbReference>
<protein>
    <recommendedName>
        <fullName evidence="7">Major facilitator superfamily (MFS) profile domain-containing protein</fullName>
    </recommendedName>
</protein>
<feature type="domain" description="Major facilitator superfamily (MFS) profile" evidence="7">
    <location>
        <begin position="1"/>
        <end position="321"/>
    </location>
</feature>
<dbReference type="GO" id="GO:0016020">
    <property type="term" value="C:membrane"/>
    <property type="evidence" value="ECO:0007669"/>
    <property type="project" value="UniProtKB-SubCell"/>
</dbReference>
<dbReference type="InterPro" id="IPR020846">
    <property type="entry name" value="MFS_dom"/>
</dbReference>
<dbReference type="InterPro" id="IPR011701">
    <property type="entry name" value="MFS"/>
</dbReference>
<evidence type="ECO:0000256" key="2">
    <source>
        <dbReference type="ARBA" id="ARBA00022448"/>
    </source>
</evidence>
<name>A0A382PX91_9ZZZZ</name>
<dbReference type="PROSITE" id="PS50850">
    <property type="entry name" value="MFS"/>
    <property type="match status" value="1"/>
</dbReference>
<keyword evidence="3 6" id="KW-0812">Transmembrane</keyword>
<feature type="transmembrane region" description="Helical" evidence="6">
    <location>
        <begin position="269"/>
        <end position="290"/>
    </location>
</feature>
<dbReference type="GO" id="GO:0022857">
    <property type="term" value="F:transmembrane transporter activity"/>
    <property type="evidence" value="ECO:0007669"/>
    <property type="project" value="InterPro"/>
</dbReference>
<evidence type="ECO:0000313" key="8">
    <source>
        <dbReference type="EMBL" id="SVC76692.1"/>
    </source>
</evidence>
<feature type="transmembrane region" description="Helical" evidence="6">
    <location>
        <begin position="139"/>
        <end position="161"/>
    </location>
</feature>
<dbReference type="PANTHER" id="PTHR12778">
    <property type="entry name" value="SOLUTE CARRIER FAMILY 33 ACETYL-COA TRANSPORTER -RELATED"/>
    <property type="match status" value="1"/>
</dbReference>
<evidence type="ECO:0000256" key="3">
    <source>
        <dbReference type="ARBA" id="ARBA00022692"/>
    </source>
</evidence>
<gene>
    <name evidence="8" type="ORF">METZ01_LOCUS329546</name>
</gene>
<evidence type="ECO:0000259" key="7">
    <source>
        <dbReference type="PROSITE" id="PS50850"/>
    </source>
</evidence>
<keyword evidence="2" id="KW-0813">Transport</keyword>
<feature type="transmembrane region" description="Helical" evidence="6">
    <location>
        <begin position="296"/>
        <end position="318"/>
    </location>
</feature>
<evidence type="ECO:0000256" key="1">
    <source>
        <dbReference type="ARBA" id="ARBA00004141"/>
    </source>
</evidence>
<dbReference type="NCBIfam" id="TIGR00901">
    <property type="entry name" value="2A0125"/>
    <property type="match status" value="1"/>
</dbReference>
<dbReference type="SUPFAM" id="SSF103473">
    <property type="entry name" value="MFS general substrate transporter"/>
    <property type="match status" value="1"/>
</dbReference>
<feature type="non-terminal residue" evidence="8">
    <location>
        <position position="1"/>
    </location>
</feature>
<dbReference type="PANTHER" id="PTHR12778:SF10">
    <property type="entry name" value="MAJOR FACILITATOR SUPERFAMILY DOMAIN-CONTAINING PROTEIN 3"/>
    <property type="match status" value="1"/>
</dbReference>
<reference evidence="8" key="1">
    <citation type="submission" date="2018-05" db="EMBL/GenBank/DDBJ databases">
        <authorList>
            <person name="Lanie J.A."/>
            <person name="Ng W.-L."/>
            <person name="Kazmierczak K.M."/>
            <person name="Andrzejewski T.M."/>
            <person name="Davidsen T.M."/>
            <person name="Wayne K.J."/>
            <person name="Tettelin H."/>
            <person name="Glass J.I."/>
            <person name="Rusch D."/>
            <person name="Podicherti R."/>
            <person name="Tsui H.-C.T."/>
            <person name="Winkler M.E."/>
        </authorList>
    </citation>
    <scope>NUCLEOTIDE SEQUENCE</scope>
</reference>
<evidence type="ECO:0000256" key="4">
    <source>
        <dbReference type="ARBA" id="ARBA00022989"/>
    </source>
</evidence>
<feature type="transmembrane region" description="Helical" evidence="6">
    <location>
        <begin position="232"/>
        <end position="257"/>
    </location>
</feature>
<feature type="transmembrane region" description="Helical" evidence="6">
    <location>
        <begin position="58"/>
        <end position="75"/>
    </location>
</feature>
<dbReference type="EMBL" id="UINC01109700">
    <property type="protein sequence ID" value="SVC76692.1"/>
    <property type="molecule type" value="Genomic_DNA"/>
</dbReference>
<proteinExistence type="predicted"/>
<evidence type="ECO:0000256" key="5">
    <source>
        <dbReference type="ARBA" id="ARBA00023136"/>
    </source>
</evidence>
<comment type="subcellular location">
    <subcellularLocation>
        <location evidence="1">Membrane</location>
        <topology evidence="1">Multi-pass membrane protein</topology>
    </subcellularLocation>
</comment>